<sequence>MNLVLLSFFKVILLFGCSFNNSQQEPSREADALLKWKGSLDINPTTHPLLSSWTHNHLNNTSCCHWFGIICNKFGFVIKINLTDSNLKGTLQNFNFSSFPSLLAFDLYNNSLYGSIPSHISTLSRLTYLDISRNHISGNIPSQICFLTSLRILYLERNYLNGTIPPEIGMLISLEVFYAYGNNLSGSIPISIGNLSNLTELSLHGNKIIGSIPHEIGKLKLLRELHLYENDLTGSVPASIGNLSSLTFITLFTNIITGVIPSHIFNNLTNLEDFEVGDNFLSGYLPENICLSGKLTWFTAYGNYFKGSIPQSMRNCTSLFRVDLQGNELTGNISEQFGVYPNLEYMDLSSNNFFGKLAGNWGECPKLNVLTIYDNMVSGMLPPELGKATQLHILDLSNNLLVGKIPKELGRLKSLYNLFLNNNKLSGKVPAEIGMLFNLESLDLTANRLSGPIPVHLEQCSKLRELYLGDNIFSGIIPFQIAKVRSLRNVDLSQNMLIGELPPELGNLILLETLNLSHNKLSGALPSTFQQLISLTSVDVSYNELKGPLPNIKAFIEAPIEALEHNKGLCGKNTNLKPCHTSKENRSKILVMVSISCTLVPLLIIVGVLLIYKKRERNTHEQGLIQMTVTFFEPCGHDGKRVHEEIVEATENFDSKYCIGVGGYGSVYKTLLSTGQLVAVKKFHENGGVASKEAFESEISLLTRARHRNIVKLYGFCSHTRHSYLVYEYLEGGSLAKILIDNVEAVELEWSKRLNVVKGLANAISYMHYECCPAIIHRDIASKNVLLDDEYEAHISDFGSAISLDPNISNWTPFAGTFGYSAPELAYTMEVNEKCDVYSFGVVVLELIMGKHPGDLILSLSASTSSSSTPAVHQILLKDLLDQRLSPPKRQVAEKVVSIVNIAFACLQPSPQSRPTMKQVADKLSTSLPSLSEPLHAITLRQLLDPPTWIY</sequence>
<dbReference type="InterPro" id="IPR050647">
    <property type="entry name" value="Plant_LRR-RLKs"/>
</dbReference>
<dbReference type="RefSeq" id="XP_060671547.1">
    <property type="nucleotide sequence ID" value="XM_060815564.1"/>
</dbReference>
<keyword evidence="7" id="KW-0325">Glycoprotein</keyword>
<dbReference type="PROSITE" id="PS50011">
    <property type="entry name" value="PROTEIN_KINASE_DOM"/>
    <property type="match status" value="1"/>
</dbReference>
<keyword evidence="6 9" id="KW-0472">Membrane</keyword>
<feature type="chain" id="PRO_5047393844" evidence="10">
    <location>
        <begin position="25"/>
        <end position="951"/>
    </location>
</feature>
<dbReference type="SMART" id="SM00219">
    <property type="entry name" value="TyrKc"/>
    <property type="match status" value="1"/>
</dbReference>
<dbReference type="GeneID" id="107422129"/>
<evidence type="ECO:0000256" key="5">
    <source>
        <dbReference type="ARBA" id="ARBA00022989"/>
    </source>
</evidence>
<proteinExistence type="predicted"/>
<evidence type="ECO:0000256" key="9">
    <source>
        <dbReference type="SAM" id="Phobius"/>
    </source>
</evidence>
<dbReference type="Pfam" id="PF13855">
    <property type="entry name" value="LRR_8"/>
    <property type="match status" value="1"/>
</dbReference>
<reference evidence="13" key="1">
    <citation type="submission" date="2025-08" db="UniProtKB">
        <authorList>
            <consortium name="RefSeq"/>
        </authorList>
    </citation>
    <scope>IDENTIFICATION</scope>
    <source>
        <tissue evidence="13">Seedling</tissue>
    </source>
</reference>
<evidence type="ECO:0000256" key="6">
    <source>
        <dbReference type="ARBA" id="ARBA00023136"/>
    </source>
</evidence>
<feature type="binding site" evidence="8">
    <location>
        <position position="682"/>
    </location>
    <ligand>
        <name>ATP</name>
        <dbReference type="ChEBI" id="CHEBI:30616"/>
    </ligand>
</feature>
<dbReference type="Gene3D" id="3.30.200.20">
    <property type="entry name" value="Phosphorylase Kinase, domain 1"/>
    <property type="match status" value="1"/>
</dbReference>
<dbReference type="InterPro" id="IPR001611">
    <property type="entry name" value="Leu-rich_rpt"/>
</dbReference>
<dbReference type="PANTHER" id="PTHR48056:SF42">
    <property type="entry name" value="MDIS1-INTERACTING RECEPTOR LIKE KINASE 2-LIKE"/>
    <property type="match status" value="1"/>
</dbReference>
<keyword evidence="2" id="KW-0433">Leucine-rich repeat</keyword>
<keyword evidence="5 9" id="KW-1133">Transmembrane helix</keyword>
<dbReference type="InterPro" id="IPR017441">
    <property type="entry name" value="Protein_kinase_ATP_BS"/>
</dbReference>
<dbReference type="Pfam" id="PF08263">
    <property type="entry name" value="LRRNT_2"/>
    <property type="match status" value="1"/>
</dbReference>
<dbReference type="Gene3D" id="1.10.510.10">
    <property type="entry name" value="Transferase(Phosphotransferase) domain 1"/>
    <property type="match status" value="1"/>
</dbReference>
<keyword evidence="12" id="KW-1185">Reference proteome</keyword>
<dbReference type="Proteomes" id="UP001652623">
    <property type="component" value="Chromosome 3"/>
</dbReference>
<dbReference type="InterPro" id="IPR011009">
    <property type="entry name" value="Kinase-like_dom_sf"/>
</dbReference>
<gene>
    <name evidence="13" type="primary">LOC107422129</name>
</gene>
<dbReference type="InterPro" id="IPR008266">
    <property type="entry name" value="Tyr_kinase_AS"/>
</dbReference>
<dbReference type="InterPro" id="IPR020635">
    <property type="entry name" value="Tyr_kinase_cat_dom"/>
</dbReference>
<dbReference type="InterPro" id="IPR013210">
    <property type="entry name" value="LRR_N_plant-typ"/>
</dbReference>
<organism evidence="12 13">
    <name type="scientific">Ziziphus jujuba</name>
    <name type="common">Chinese jujube</name>
    <name type="synonym">Ziziphus sativa</name>
    <dbReference type="NCBI Taxonomy" id="326968"/>
    <lineage>
        <taxon>Eukaryota</taxon>
        <taxon>Viridiplantae</taxon>
        <taxon>Streptophyta</taxon>
        <taxon>Embryophyta</taxon>
        <taxon>Tracheophyta</taxon>
        <taxon>Spermatophyta</taxon>
        <taxon>Magnoliopsida</taxon>
        <taxon>eudicotyledons</taxon>
        <taxon>Gunneridae</taxon>
        <taxon>Pentapetalae</taxon>
        <taxon>rosids</taxon>
        <taxon>fabids</taxon>
        <taxon>Rosales</taxon>
        <taxon>Rhamnaceae</taxon>
        <taxon>Paliureae</taxon>
        <taxon>Ziziphus</taxon>
    </lineage>
</organism>
<dbReference type="SUPFAM" id="SSF56112">
    <property type="entry name" value="Protein kinase-like (PK-like)"/>
    <property type="match status" value="1"/>
</dbReference>
<evidence type="ECO:0000313" key="12">
    <source>
        <dbReference type="Proteomes" id="UP001652623"/>
    </source>
</evidence>
<keyword evidence="10" id="KW-0732">Signal</keyword>
<dbReference type="PROSITE" id="PS00109">
    <property type="entry name" value="PROTEIN_KINASE_TYR"/>
    <property type="match status" value="1"/>
</dbReference>
<dbReference type="SMART" id="SM00369">
    <property type="entry name" value="LRR_TYP"/>
    <property type="match status" value="7"/>
</dbReference>
<evidence type="ECO:0000256" key="3">
    <source>
        <dbReference type="ARBA" id="ARBA00022692"/>
    </source>
</evidence>
<dbReference type="Gene3D" id="3.80.10.10">
    <property type="entry name" value="Ribonuclease Inhibitor"/>
    <property type="match status" value="3"/>
</dbReference>
<dbReference type="InterPro" id="IPR032675">
    <property type="entry name" value="LRR_dom_sf"/>
</dbReference>
<accession>A0ABM4A487</accession>
<dbReference type="Pfam" id="PF00069">
    <property type="entry name" value="Pkinase"/>
    <property type="match status" value="1"/>
</dbReference>
<evidence type="ECO:0000256" key="1">
    <source>
        <dbReference type="ARBA" id="ARBA00004370"/>
    </source>
</evidence>
<protein>
    <submittedName>
        <fullName evidence="13">MDIS1-interacting receptor like kinase 2-like</fullName>
    </submittedName>
</protein>
<dbReference type="InterPro" id="IPR000719">
    <property type="entry name" value="Prot_kinase_dom"/>
</dbReference>
<dbReference type="Pfam" id="PF00560">
    <property type="entry name" value="LRR_1"/>
    <property type="match status" value="7"/>
</dbReference>
<evidence type="ECO:0000256" key="4">
    <source>
        <dbReference type="ARBA" id="ARBA00022737"/>
    </source>
</evidence>
<dbReference type="SUPFAM" id="SSF52058">
    <property type="entry name" value="L domain-like"/>
    <property type="match status" value="2"/>
</dbReference>
<evidence type="ECO:0000256" key="10">
    <source>
        <dbReference type="SAM" id="SignalP"/>
    </source>
</evidence>
<feature type="domain" description="Protein kinase" evidence="11">
    <location>
        <begin position="653"/>
        <end position="931"/>
    </location>
</feature>
<dbReference type="PANTHER" id="PTHR48056">
    <property type="entry name" value="LRR RECEPTOR-LIKE SERINE/THREONINE-PROTEIN KINASE-RELATED"/>
    <property type="match status" value="1"/>
</dbReference>
<keyword evidence="3 9" id="KW-0812">Transmembrane</keyword>
<feature type="transmembrane region" description="Helical" evidence="9">
    <location>
        <begin position="589"/>
        <end position="612"/>
    </location>
</feature>
<keyword evidence="8" id="KW-0547">Nucleotide-binding</keyword>
<dbReference type="PROSITE" id="PS00107">
    <property type="entry name" value="PROTEIN_KINASE_ATP"/>
    <property type="match status" value="1"/>
</dbReference>
<feature type="signal peptide" evidence="10">
    <location>
        <begin position="1"/>
        <end position="24"/>
    </location>
</feature>
<evidence type="ECO:0000256" key="7">
    <source>
        <dbReference type="ARBA" id="ARBA00023180"/>
    </source>
</evidence>
<evidence type="ECO:0000256" key="2">
    <source>
        <dbReference type="ARBA" id="ARBA00022614"/>
    </source>
</evidence>
<evidence type="ECO:0000256" key="8">
    <source>
        <dbReference type="PROSITE-ProRule" id="PRU10141"/>
    </source>
</evidence>
<evidence type="ECO:0000313" key="13">
    <source>
        <dbReference type="RefSeq" id="XP_060671547.1"/>
    </source>
</evidence>
<comment type="subcellular location">
    <subcellularLocation>
        <location evidence="1">Membrane</location>
    </subcellularLocation>
</comment>
<keyword evidence="8" id="KW-0067">ATP-binding</keyword>
<name>A0ABM4A487_ZIZJJ</name>
<keyword evidence="4" id="KW-0677">Repeat</keyword>
<dbReference type="InterPro" id="IPR003591">
    <property type="entry name" value="Leu-rich_rpt_typical-subtyp"/>
</dbReference>
<evidence type="ECO:0000259" key="11">
    <source>
        <dbReference type="PROSITE" id="PS50011"/>
    </source>
</evidence>